<dbReference type="InterPro" id="IPR001969">
    <property type="entry name" value="Aspartic_peptidase_AS"/>
</dbReference>
<gene>
    <name evidence="4" type="ORF">A6F65_02531</name>
</gene>
<organism evidence="4 5">
    <name type="scientific">Paraurantiacibacter namhicola</name>
    <dbReference type="NCBI Taxonomy" id="645517"/>
    <lineage>
        <taxon>Bacteria</taxon>
        <taxon>Pseudomonadati</taxon>
        <taxon>Pseudomonadota</taxon>
        <taxon>Alphaproteobacteria</taxon>
        <taxon>Sphingomonadales</taxon>
        <taxon>Erythrobacteraceae</taxon>
        <taxon>Paraurantiacibacter</taxon>
    </lineage>
</organism>
<evidence type="ECO:0000313" key="5">
    <source>
        <dbReference type="Proteomes" id="UP000092698"/>
    </source>
</evidence>
<dbReference type="SUPFAM" id="SSF50630">
    <property type="entry name" value="Acid proteases"/>
    <property type="match status" value="1"/>
</dbReference>
<feature type="signal peptide" evidence="2">
    <location>
        <begin position="1"/>
        <end position="24"/>
    </location>
</feature>
<proteinExistence type="predicted"/>
<dbReference type="InterPro" id="IPR021109">
    <property type="entry name" value="Peptidase_aspartic_dom_sf"/>
</dbReference>
<dbReference type="Gene3D" id="2.40.70.10">
    <property type="entry name" value="Acid Proteases"/>
    <property type="match status" value="1"/>
</dbReference>
<dbReference type="NCBIfam" id="TIGR02281">
    <property type="entry name" value="clan_AA_DTGA"/>
    <property type="match status" value="1"/>
</dbReference>
<keyword evidence="2" id="KW-0732">Signal</keyword>
<dbReference type="Pfam" id="PF13975">
    <property type="entry name" value="gag-asp_proteas"/>
    <property type="match status" value="1"/>
</dbReference>
<dbReference type="GO" id="GO:0006508">
    <property type="term" value="P:proteolysis"/>
    <property type="evidence" value="ECO:0007669"/>
    <property type="project" value="UniProtKB-KW"/>
</dbReference>
<dbReference type="CDD" id="cd05483">
    <property type="entry name" value="retropepsin_like_bacteria"/>
    <property type="match status" value="1"/>
</dbReference>
<keyword evidence="1" id="KW-0378">Hydrolase</keyword>
<feature type="domain" description="Peptidase A2" evidence="3">
    <location>
        <begin position="83"/>
        <end position="162"/>
    </location>
</feature>
<accession>A0A1C7DBD6</accession>
<feature type="chain" id="PRO_5008884548" evidence="2">
    <location>
        <begin position="25"/>
        <end position="180"/>
    </location>
</feature>
<protein>
    <submittedName>
        <fullName evidence="4">Retroviral aspartyl protease</fullName>
    </submittedName>
</protein>
<dbReference type="RefSeq" id="WP_067789471.1">
    <property type="nucleotide sequence ID" value="NZ_CP016545.1"/>
</dbReference>
<dbReference type="InterPro" id="IPR011969">
    <property type="entry name" value="Clan_AA_Asp_peptidase_C"/>
</dbReference>
<dbReference type="KEGG" id="anh:A6F65_02531"/>
<dbReference type="Proteomes" id="UP000092698">
    <property type="component" value="Chromosome"/>
</dbReference>
<keyword evidence="4" id="KW-0645">Protease</keyword>
<dbReference type="PROSITE" id="PS00141">
    <property type="entry name" value="ASP_PROTEASE"/>
    <property type="match status" value="1"/>
</dbReference>
<name>A0A1C7DBD6_9SPHN</name>
<dbReference type="GO" id="GO:0004190">
    <property type="term" value="F:aspartic-type endopeptidase activity"/>
    <property type="evidence" value="ECO:0007669"/>
    <property type="project" value="InterPro"/>
</dbReference>
<evidence type="ECO:0000313" key="4">
    <source>
        <dbReference type="EMBL" id="ANU08809.1"/>
    </source>
</evidence>
<evidence type="ECO:0000256" key="2">
    <source>
        <dbReference type="SAM" id="SignalP"/>
    </source>
</evidence>
<dbReference type="EMBL" id="CP016545">
    <property type="protein sequence ID" value="ANU08809.1"/>
    <property type="molecule type" value="Genomic_DNA"/>
</dbReference>
<reference evidence="4 5" key="1">
    <citation type="submission" date="2016-07" db="EMBL/GenBank/DDBJ databases">
        <title>Complete genome sequence of Altererythrobacter namhicola JCM 16345T, containing esterase-encoding genes.</title>
        <authorList>
            <person name="Cheng H."/>
            <person name="Wu Y.-H."/>
            <person name="Jian S.-L."/>
            <person name="Huo Y.-Y."/>
            <person name="Wang C.-S."/>
            <person name="Xu X.-W."/>
        </authorList>
    </citation>
    <scope>NUCLEOTIDE SEQUENCE [LARGE SCALE GENOMIC DNA]</scope>
    <source>
        <strain evidence="4 5">JCM 16345</strain>
    </source>
</reference>
<dbReference type="PROSITE" id="PS50175">
    <property type="entry name" value="ASP_PROT_RETROV"/>
    <property type="match status" value="1"/>
</dbReference>
<evidence type="ECO:0000256" key="1">
    <source>
        <dbReference type="ARBA" id="ARBA00022801"/>
    </source>
</evidence>
<sequence>MRNAIILVAAVGGLAMWMAPNLPAVGEDPATGPEVTSVGGDPSFSALDTSNQAGGGWAQGDLVLNREADGHFYADISMKMRPYRMLVDTGASLVALTGQDAREMGLHWDPSQVSVIGHGASGEVHGVVARIPEMKLGEFTAYDVPAVIIPEGLRVSLLGQSFLQQIGSIRVEGDEMILNR</sequence>
<dbReference type="InterPro" id="IPR034122">
    <property type="entry name" value="Retropepsin-like_bacterial"/>
</dbReference>
<evidence type="ECO:0000259" key="3">
    <source>
        <dbReference type="PROSITE" id="PS50175"/>
    </source>
</evidence>
<dbReference type="AlphaFoldDB" id="A0A1C7DBD6"/>
<dbReference type="STRING" id="645517.A6F65_02531"/>
<dbReference type="InterPro" id="IPR001995">
    <property type="entry name" value="Peptidase_A2_cat"/>
</dbReference>
<keyword evidence="5" id="KW-1185">Reference proteome</keyword>
<dbReference type="OrthoDB" id="7595324at2"/>